<dbReference type="Proteomes" id="UP000714915">
    <property type="component" value="Unassembled WGS sequence"/>
</dbReference>
<evidence type="ECO:0000313" key="3">
    <source>
        <dbReference type="Proteomes" id="UP000714915"/>
    </source>
</evidence>
<dbReference type="InterPro" id="IPR006674">
    <property type="entry name" value="HD_domain"/>
</dbReference>
<dbReference type="PANTHER" id="PTHR38659">
    <property type="entry name" value="METAL-DEPENDENT PHOSPHOHYDROLASE"/>
    <property type="match status" value="1"/>
</dbReference>
<protein>
    <submittedName>
        <fullName evidence="2">HDIG domain-containing protein</fullName>
    </submittedName>
</protein>
<accession>A0A955LAD3</accession>
<evidence type="ECO:0000313" key="2">
    <source>
        <dbReference type="EMBL" id="MCA9386632.1"/>
    </source>
</evidence>
<dbReference type="PANTHER" id="PTHR38659:SF1">
    <property type="entry name" value="METAL DEPENDENT PHOSPHOHYDROLASE"/>
    <property type="match status" value="1"/>
</dbReference>
<dbReference type="SUPFAM" id="SSF109604">
    <property type="entry name" value="HD-domain/PDEase-like"/>
    <property type="match status" value="1"/>
</dbReference>
<name>A0A955LAD3_9BACT</name>
<evidence type="ECO:0000259" key="1">
    <source>
        <dbReference type="Pfam" id="PF01966"/>
    </source>
</evidence>
<reference evidence="2" key="1">
    <citation type="submission" date="2020-04" db="EMBL/GenBank/DDBJ databases">
        <authorList>
            <person name="Zhang T."/>
        </authorList>
    </citation>
    <scope>NUCLEOTIDE SEQUENCE</scope>
    <source>
        <strain evidence="2">HKST-UBA09</strain>
    </source>
</reference>
<proteinExistence type="predicted"/>
<dbReference type="CDD" id="cd00077">
    <property type="entry name" value="HDc"/>
    <property type="match status" value="1"/>
</dbReference>
<gene>
    <name evidence="2" type="ORF">KC669_01215</name>
</gene>
<dbReference type="Pfam" id="PF01966">
    <property type="entry name" value="HD"/>
    <property type="match status" value="1"/>
</dbReference>
<dbReference type="AlphaFoldDB" id="A0A955LAD3"/>
<dbReference type="InterPro" id="IPR006675">
    <property type="entry name" value="HDIG_dom"/>
</dbReference>
<dbReference type="Gene3D" id="1.10.3210.10">
    <property type="entry name" value="Hypothetical protein af1432"/>
    <property type="match status" value="1"/>
</dbReference>
<organism evidence="2 3">
    <name type="scientific">Candidatus Dojkabacteria bacterium</name>
    <dbReference type="NCBI Taxonomy" id="2099670"/>
    <lineage>
        <taxon>Bacteria</taxon>
        <taxon>Candidatus Dojkabacteria</taxon>
    </lineage>
</organism>
<reference evidence="2" key="2">
    <citation type="journal article" date="2021" name="Microbiome">
        <title>Successional dynamics and alternative stable states in a saline activated sludge microbial community over 9 years.</title>
        <authorList>
            <person name="Wang Y."/>
            <person name="Ye J."/>
            <person name="Ju F."/>
            <person name="Liu L."/>
            <person name="Boyd J.A."/>
            <person name="Deng Y."/>
            <person name="Parks D.H."/>
            <person name="Jiang X."/>
            <person name="Yin X."/>
            <person name="Woodcroft B.J."/>
            <person name="Tyson G.W."/>
            <person name="Hugenholtz P."/>
            <person name="Polz M.F."/>
            <person name="Zhang T."/>
        </authorList>
    </citation>
    <scope>NUCLEOTIDE SEQUENCE</scope>
    <source>
        <strain evidence="2">HKST-UBA09</strain>
    </source>
</reference>
<feature type="domain" description="HD" evidence="1">
    <location>
        <begin position="21"/>
        <end position="114"/>
    </location>
</feature>
<dbReference type="InterPro" id="IPR003607">
    <property type="entry name" value="HD/PDEase_dom"/>
</dbReference>
<comment type="caution">
    <text evidence="2">The sequence shown here is derived from an EMBL/GenBank/DDBJ whole genome shotgun (WGS) entry which is preliminary data.</text>
</comment>
<dbReference type="NCBIfam" id="TIGR00277">
    <property type="entry name" value="HDIG"/>
    <property type="match status" value="1"/>
</dbReference>
<dbReference type="EMBL" id="JAGQLF010000009">
    <property type="protein sequence ID" value="MCA9386632.1"/>
    <property type="molecule type" value="Genomic_DNA"/>
</dbReference>
<sequence>MKSRQESQELLKEYIKSPALINHCEMVASAMEAYAKDLGKSSEEIDKWWTTGLLHDLDWEMYPDEHPNKAINEILPEIGYEEEILDAIAAHAPERTGKQPETEIERYLFACDEISGFMNAASLVRPEGFIGMKPKSITKKLKDSHFAAAVSREDINDGAKMIGKELGEHIAFLIEVFAK</sequence>